<dbReference type="GO" id="GO:0003723">
    <property type="term" value="F:RNA binding"/>
    <property type="evidence" value="ECO:0007669"/>
    <property type="project" value="InterPro"/>
</dbReference>
<evidence type="ECO:0000256" key="1">
    <source>
        <dbReference type="SAM" id="MobiDB-lite"/>
    </source>
</evidence>
<dbReference type="Gene3D" id="3.30.70.330">
    <property type="match status" value="1"/>
</dbReference>
<dbReference type="Pfam" id="PF00076">
    <property type="entry name" value="RRM_1"/>
    <property type="match status" value="1"/>
</dbReference>
<evidence type="ECO:0000313" key="4">
    <source>
        <dbReference type="Proteomes" id="UP001443914"/>
    </source>
</evidence>
<dbReference type="Proteomes" id="UP001443914">
    <property type="component" value="Unassembled WGS sequence"/>
</dbReference>
<comment type="caution">
    <text evidence="3">The sequence shown here is derived from an EMBL/GenBank/DDBJ whole genome shotgun (WGS) entry which is preliminary data.</text>
</comment>
<dbReference type="EMBL" id="JBDFQZ010000011">
    <property type="protein sequence ID" value="KAK9678351.1"/>
    <property type="molecule type" value="Genomic_DNA"/>
</dbReference>
<reference evidence="3" key="1">
    <citation type="submission" date="2024-03" db="EMBL/GenBank/DDBJ databases">
        <title>WGS assembly of Saponaria officinalis var. Norfolk2.</title>
        <authorList>
            <person name="Jenkins J."/>
            <person name="Shu S."/>
            <person name="Grimwood J."/>
            <person name="Barry K."/>
            <person name="Goodstein D."/>
            <person name="Schmutz J."/>
            <person name="Leebens-Mack J."/>
            <person name="Osbourn A."/>
        </authorList>
    </citation>
    <scope>NUCLEOTIDE SEQUENCE [LARGE SCALE GENOMIC DNA]</scope>
    <source>
        <strain evidence="3">JIC</strain>
    </source>
</reference>
<dbReference type="InterPro" id="IPR035979">
    <property type="entry name" value="RBD_domain_sf"/>
</dbReference>
<evidence type="ECO:0000259" key="2">
    <source>
        <dbReference type="Pfam" id="PF00076"/>
    </source>
</evidence>
<keyword evidence="4" id="KW-1185">Reference proteome</keyword>
<dbReference type="SUPFAM" id="SSF54928">
    <property type="entry name" value="RNA-binding domain, RBD"/>
    <property type="match status" value="1"/>
</dbReference>
<gene>
    <name evidence="3" type="ORF">RND81_11G205900</name>
</gene>
<sequence length="75" mass="8989">MRGRSYSRSPPRRGYSRRRRSPIPRGRYRGHDRDAPTSLLVRNLRLDCRSEDLRRPFSGFGPLKDIYFPRNYYTG</sequence>
<feature type="compositionally biased region" description="Basic residues" evidence="1">
    <location>
        <begin position="1"/>
        <end position="28"/>
    </location>
</feature>
<protein>
    <recommendedName>
        <fullName evidence="2">RRM domain-containing protein</fullName>
    </recommendedName>
</protein>
<dbReference type="InterPro" id="IPR012677">
    <property type="entry name" value="Nucleotide-bd_a/b_plait_sf"/>
</dbReference>
<dbReference type="InterPro" id="IPR000504">
    <property type="entry name" value="RRM_dom"/>
</dbReference>
<feature type="domain" description="RRM" evidence="2">
    <location>
        <begin position="39"/>
        <end position="74"/>
    </location>
</feature>
<dbReference type="AlphaFoldDB" id="A0AAW1HPY2"/>
<proteinExistence type="predicted"/>
<organism evidence="3 4">
    <name type="scientific">Saponaria officinalis</name>
    <name type="common">Common soapwort</name>
    <name type="synonym">Lychnis saponaria</name>
    <dbReference type="NCBI Taxonomy" id="3572"/>
    <lineage>
        <taxon>Eukaryota</taxon>
        <taxon>Viridiplantae</taxon>
        <taxon>Streptophyta</taxon>
        <taxon>Embryophyta</taxon>
        <taxon>Tracheophyta</taxon>
        <taxon>Spermatophyta</taxon>
        <taxon>Magnoliopsida</taxon>
        <taxon>eudicotyledons</taxon>
        <taxon>Gunneridae</taxon>
        <taxon>Pentapetalae</taxon>
        <taxon>Caryophyllales</taxon>
        <taxon>Caryophyllaceae</taxon>
        <taxon>Caryophylleae</taxon>
        <taxon>Saponaria</taxon>
    </lineage>
</organism>
<evidence type="ECO:0000313" key="3">
    <source>
        <dbReference type="EMBL" id="KAK9678351.1"/>
    </source>
</evidence>
<name>A0AAW1HPY2_SAPOF</name>
<feature type="region of interest" description="Disordered" evidence="1">
    <location>
        <begin position="1"/>
        <end position="36"/>
    </location>
</feature>
<accession>A0AAW1HPY2</accession>